<evidence type="ECO:0000256" key="1">
    <source>
        <dbReference type="SAM" id="SignalP"/>
    </source>
</evidence>
<comment type="caution">
    <text evidence="2">The sequence shown here is derived from an EMBL/GenBank/DDBJ whole genome shotgun (WGS) entry which is preliminary data.</text>
</comment>
<keyword evidence="1" id="KW-0732">Signal</keyword>
<feature type="signal peptide" evidence="1">
    <location>
        <begin position="1"/>
        <end position="16"/>
    </location>
</feature>
<evidence type="ECO:0000313" key="2">
    <source>
        <dbReference type="EMBL" id="KAG2621932.1"/>
    </source>
</evidence>
<dbReference type="EMBL" id="CM029042">
    <property type="protein sequence ID" value="KAG2621932.1"/>
    <property type="molecule type" value="Genomic_DNA"/>
</dbReference>
<dbReference type="AlphaFoldDB" id="A0A8T0UB89"/>
<evidence type="ECO:0000313" key="3">
    <source>
        <dbReference type="Proteomes" id="UP000823388"/>
    </source>
</evidence>
<organism evidence="2 3">
    <name type="scientific">Panicum virgatum</name>
    <name type="common">Blackwell switchgrass</name>
    <dbReference type="NCBI Taxonomy" id="38727"/>
    <lineage>
        <taxon>Eukaryota</taxon>
        <taxon>Viridiplantae</taxon>
        <taxon>Streptophyta</taxon>
        <taxon>Embryophyta</taxon>
        <taxon>Tracheophyta</taxon>
        <taxon>Spermatophyta</taxon>
        <taxon>Magnoliopsida</taxon>
        <taxon>Liliopsida</taxon>
        <taxon>Poales</taxon>
        <taxon>Poaceae</taxon>
        <taxon>PACMAD clade</taxon>
        <taxon>Panicoideae</taxon>
        <taxon>Panicodae</taxon>
        <taxon>Paniceae</taxon>
        <taxon>Panicinae</taxon>
        <taxon>Panicum</taxon>
        <taxon>Panicum sect. Hiantes</taxon>
    </lineage>
</organism>
<proteinExistence type="predicted"/>
<gene>
    <name evidence="2" type="ORF">PVAP13_3NG297203</name>
</gene>
<dbReference type="Proteomes" id="UP000823388">
    <property type="component" value="Chromosome 3N"/>
</dbReference>
<name>A0A8T0UB89_PANVG</name>
<keyword evidence="3" id="KW-1185">Reference proteome</keyword>
<sequence>MAIFLFVIFFASNAQCKKKRLLQQVAVSYSSNNATTVDSTTPHGNKITLIFCITKLCRGFRVCYCCMNQKPEPDCYKTMEQCRSVCPTCKL</sequence>
<accession>A0A8T0UB89</accession>
<evidence type="ECO:0008006" key="4">
    <source>
        <dbReference type="Google" id="ProtNLM"/>
    </source>
</evidence>
<feature type="chain" id="PRO_5035782111" description="Bowman-Birk serine protease inhibitors family domain-containing protein" evidence="1">
    <location>
        <begin position="17"/>
        <end position="91"/>
    </location>
</feature>
<reference evidence="2" key="1">
    <citation type="submission" date="2020-05" db="EMBL/GenBank/DDBJ databases">
        <title>WGS assembly of Panicum virgatum.</title>
        <authorList>
            <person name="Lovell J.T."/>
            <person name="Jenkins J."/>
            <person name="Shu S."/>
            <person name="Juenger T.E."/>
            <person name="Schmutz J."/>
        </authorList>
    </citation>
    <scope>NUCLEOTIDE SEQUENCE</scope>
    <source>
        <strain evidence="2">AP13</strain>
    </source>
</reference>
<protein>
    <recommendedName>
        <fullName evidence="4">Bowman-Birk serine protease inhibitors family domain-containing protein</fullName>
    </recommendedName>
</protein>